<reference evidence="1 2" key="1">
    <citation type="submission" date="2014-01" db="EMBL/GenBank/DDBJ databases">
        <title>Complete genome sequence of ionizing-radiation resistance bacterium Hymenobacter swuensis DY53.</title>
        <authorList>
            <person name="Jung J.-H."/>
            <person name="Jeong S.-W."/>
            <person name="Joe M.-H."/>
            <person name="Cho y.-j."/>
            <person name="Kim M.-K."/>
            <person name="Lim S.-Y."/>
        </authorList>
    </citation>
    <scope>NUCLEOTIDE SEQUENCE [LARGE SCALE GENOMIC DNA]</scope>
    <source>
        <strain evidence="1 2">DY53</strain>
    </source>
</reference>
<dbReference type="EMBL" id="CP007145">
    <property type="protein sequence ID" value="AHJ97812.1"/>
    <property type="molecule type" value="Genomic_DNA"/>
</dbReference>
<dbReference type="RefSeq" id="WP_044002147.1">
    <property type="nucleotide sequence ID" value="NZ_CP007145.1"/>
</dbReference>
<gene>
    <name evidence="1" type="ORF">Hsw_2217</name>
</gene>
<protein>
    <submittedName>
        <fullName evidence="1">Uncharacterized protein</fullName>
    </submittedName>
</protein>
<dbReference type="HOGENOM" id="CLU_2395720_0_0_10"/>
<sequence>MAAAKGYELALFAGRKSTYNVESADYGWKEADFTTHTGLLLCDSQAALATHLGIIMPALQSCQAEFAGLEPYIWVGGTERGGIFGYNAAFFAL</sequence>
<dbReference type="Proteomes" id="UP000019423">
    <property type="component" value="Chromosome"/>
</dbReference>
<proteinExistence type="predicted"/>
<dbReference type="PATRIC" id="fig|1227739.3.peg.2421"/>
<dbReference type="AlphaFoldDB" id="W8F1B5"/>
<evidence type="ECO:0000313" key="1">
    <source>
        <dbReference type="EMBL" id="AHJ97812.1"/>
    </source>
</evidence>
<dbReference type="KEGG" id="hsw:Hsw_2217"/>
<accession>W8F1B5</accession>
<organism evidence="1 2">
    <name type="scientific">Hymenobacter swuensis DY53</name>
    <dbReference type="NCBI Taxonomy" id="1227739"/>
    <lineage>
        <taxon>Bacteria</taxon>
        <taxon>Pseudomonadati</taxon>
        <taxon>Bacteroidota</taxon>
        <taxon>Cytophagia</taxon>
        <taxon>Cytophagales</taxon>
        <taxon>Hymenobacteraceae</taxon>
        <taxon>Hymenobacter</taxon>
    </lineage>
</organism>
<name>W8F1B5_9BACT</name>
<evidence type="ECO:0000313" key="2">
    <source>
        <dbReference type="Proteomes" id="UP000019423"/>
    </source>
</evidence>
<keyword evidence="2" id="KW-1185">Reference proteome</keyword>